<dbReference type="AlphaFoldDB" id="A0A2A4I5L4"/>
<feature type="region of interest" description="Disordered" evidence="1">
    <location>
        <begin position="72"/>
        <end position="93"/>
    </location>
</feature>
<name>A0A2A4I5L4_9SPHN</name>
<sequence length="93" mass="10055">MTDAPPPARARWTPARQRIFLAALHDSGSIAQAARAAGMSRSSAHRLRVRLAGTPFVQMWDRVLADHRRRLADPLGRGDAPAPATPVTPSARP</sequence>
<proteinExistence type="predicted"/>
<comment type="caution">
    <text evidence="2">The sequence shown here is derived from an EMBL/GenBank/DDBJ whole genome shotgun (WGS) entry which is preliminary data.</text>
</comment>
<evidence type="ECO:0000256" key="1">
    <source>
        <dbReference type="SAM" id="MobiDB-lite"/>
    </source>
</evidence>
<evidence type="ECO:0000313" key="2">
    <source>
        <dbReference type="EMBL" id="PCG13789.1"/>
    </source>
</evidence>
<keyword evidence="3" id="KW-1185">Reference proteome</keyword>
<accession>A0A2A4I5L4</accession>
<dbReference type="EMBL" id="NWVC01000006">
    <property type="protein sequence ID" value="PCG13789.1"/>
    <property type="molecule type" value="Genomic_DNA"/>
</dbReference>
<protein>
    <submittedName>
        <fullName evidence="2">LysR family transcriptional regulator</fullName>
    </submittedName>
</protein>
<reference evidence="2 3" key="1">
    <citation type="submission" date="2017-09" db="EMBL/GenBank/DDBJ databases">
        <title>Sphingomonas adhaesiva DSM 7418, whole genome shotgun sequence.</title>
        <authorList>
            <person name="Feng G."/>
            <person name="Zhu H."/>
        </authorList>
    </citation>
    <scope>NUCLEOTIDE SEQUENCE [LARGE SCALE GENOMIC DNA]</scope>
    <source>
        <strain evidence="2 3">DSM 7418</strain>
    </source>
</reference>
<feature type="compositionally biased region" description="Low complexity" evidence="1">
    <location>
        <begin position="80"/>
        <end position="93"/>
    </location>
</feature>
<evidence type="ECO:0000313" key="3">
    <source>
        <dbReference type="Proteomes" id="UP000218323"/>
    </source>
</evidence>
<dbReference type="Proteomes" id="UP000218323">
    <property type="component" value="Unassembled WGS sequence"/>
</dbReference>
<gene>
    <name evidence="2" type="ORF">COA07_12885</name>
</gene>
<dbReference type="RefSeq" id="WP_096641144.1">
    <property type="nucleotide sequence ID" value="NZ_JBHIWA010000018.1"/>
</dbReference>
<organism evidence="2 3">
    <name type="scientific">Sphingomonas adhaesiva</name>
    <dbReference type="NCBI Taxonomy" id="28212"/>
    <lineage>
        <taxon>Bacteria</taxon>
        <taxon>Pseudomonadati</taxon>
        <taxon>Pseudomonadota</taxon>
        <taxon>Alphaproteobacteria</taxon>
        <taxon>Sphingomonadales</taxon>
        <taxon>Sphingomonadaceae</taxon>
        <taxon>Sphingomonas</taxon>
    </lineage>
</organism>